<dbReference type="RefSeq" id="WP_064553329.1">
    <property type="nucleotide sequence ID" value="NZ_LXEO01000006.1"/>
</dbReference>
<dbReference type="PATRIC" id="fig|1354255.3.peg.326"/>
<keyword evidence="1" id="KW-0812">Transmembrane</keyword>
<keyword evidence="1" id="KW-1133">Transmembrane helix</keyword>
<evidence type="ECO:0000256" key="1">
    <source>
        <dbReference type="SAM" id="Phobius"/>
    </source>
</evidence>
<reference evidence="2 3" key="1">
    <citation type="submission" date="2016-04" db="EMBL/GenBank/DDBJ databases">
        <title>ATOL: Assembling a taxonomically balanced genome-scale reconstruction of the evolutionary history of the Enterobacteriaceae.</title>
        <authorList>
            <person name="Plunkett G.III."/>
            <person name="Neeno-Eckwall E.C."/>
            <person name="Glasner J.D."/>
            <person name="Perna N.T."/>
        </authorList>
    </citation>
    <scope>NUCLEOTIDE SEQUENCE [LARGE SCALE GENOMIC DNA]</scope>
    <source>
        <strain evidence="2 3">ATCC 51607</strain>
    </source>
</reference>
<accession>A0A1B7I0F6</accession>
<dbReference type="Pfam" id="PF14023">
    <property type="entry name" value="Bestrophin-like"/>
    <property type="match status" value="1"/>
</dbReference>
<evidence type="ECO:0008006" key="4">
    <source>
        <dbReference type="Google" id="ProtNLM"/>
    </source>
</evidence>
<keyword evidence="3" id="KW-1185">Reference proteome</keyword>
<protein>
    <recommendedName>
        <fullName evidence="4">DUF4239 domain-containing protein</fullName>
    </recommendedName>
</protein>
<feature type="transmembrane region" description="Helical" evidence="1">
    <location>
        <begin position="182"/>
        <end position="199"/>
    </location>
</feature>
<keyword evidence="1" id="KW-0472">Membrane</keyword>
<evidence type="ECO:0000313" key="3">
    <source>
        <dbReference type="Proteomes" id="UP000078286"/>
    </source>
</evidence>
<evidence type="ECO:0000313" key="2">
    <source>
        <dbReference type="EMBL" id="OAT21458.1"/>
    </source>
</evidence>
<organism evidence="2 3">
    <name type="scientific">Buttiauxella noackiae ATCC 51607</name>
    <dbReference type="NCBI Taxonomy" id="1354255"/>
    <lineage>
        <taxon>Bacteria</taxon>
        <taxon>Pseudomonadati</taxon>
        <taxon>Pseudomonadota</taxon>
        <taxon>Gammaproteobacteria</taxon>
        <taxon>Enterobacterales</taxon>
        <taxon>Enterobacteriaceae</taxon>
        <taxon>Buttiauxella</taxon>
    </lineage>
</organism>
<name>A0A1B7I0F6_9ENTR</name>
<comment type="caution">
    <text evidence="2">The sequence shown here is derived from an EMBL/GenBank/DDBJ whole genome shotgun (WGS) entry which is preliminary data.</text>
</comment>
<dbReference type="InterPro" id="IPR025333">
    <property type="entry name" value="DUF4239"/>
</dbReference>
<dbReference type="Proteomes" id="UP000078286">
    <property type="component" value="Unassembled WGS sequence"/>
</dbReference>
<proteinExistence type="predicted"/>
<feature type="transmembrane region" description="Helical" evidence="1">
    <location>
        <begin position="211"/>
        <end position="230"/>
    </location>
</feature>
<gene>
    <name evidence="2" type="ORF">M979_0317</name>
</gene>
<dbReference type="AlphaFoldDB" id="A0A1B7I0F6"/>
<sequence length="262" mass="28901">MSMLLGHPFLLFITLLIILPLASALGVYCLQRKGQLDEDTLKDFGVVQAATLTLLALLIGFSFSNAVGLYDQRKNSESEEANAIGTEYLRIDLLSAKNATTARSELLKYLDLRIAFYQLNEKEQLAELDNKTANSQTQLWQIIKNETQLSTTPITALIAAGMNDVINTQGYTLAAWIKHFPASAWILLISIAVICNILIGYSSHSRKSNKVYIFILPTIIAISLSLVADISSPRGGLIRIEPQNLLLLKASIQHEDKEPTAN</sequence>
<feature type="transmembrane region" description="Helical" evidence="1">
    <location>
        <begin position="48"/>
        <end position="70"/>
    </location>
</feature>
<dbReference type="EMBL" id="LXEO01000006">
    <property type="protein sequence ID" value="OAT21458.1"/>
    <property type="molecule type" value="Genomic_DNA"/>
</dbReference>